<dbReference type="OrthoDB" id="9807630at2"/>
<evidence type="ECO:0000313" key="4">
    <source>
        <dbReference type="Proteomes" id="UP000042527"/>
    </source>
</evidence>
<dbReference type="AlphaFoldDB" id="A0A0B7GWD0"/>
<dbReference type="EMBL" id="CDNC01000045">
    <property type="protein sequence ID" value="CEM62818.1"/>
    <property type="molecule type" value="Genomic_DNA"/>
</dbReference>
<dbReference type="PANTHER" id="PTHR12725:SF117">
    <property type="entry name" value="HALOACID DEHALOGENASE-LIKE HYDROLASE"/>
    <property type="match status" value="1"/>
</dbReference>
<sequence length="217" mass="25359">MIKHLLFDMDNTLYSCTNKIDEAIGKRMIQFAADFLNTTYEHAKELRKTEKIKYGTTLQWLKLGYGFKDDDAYFNAVHPEYEINELEPDPNLRSFLLALNMPMTVLTNAPMMHAERVLKFFNIYDIFLGIFDISFHNGNGKPHPDCFYNTLKQVNKTVEETLFLDDYPHYLLGFKNIGGRIALIDEKNKYEDFAKEHSIPVLKTIYELPKLLETINN</sequence>
<dbReference type="SFLD" id="SFLDG01129">
    <property type="entry name" value="C1.5:_HAD__Beta-PGM__Phosphata"/>
    <property type="match status" value="1"/>
</dbReference>
<dbReference type="NCBIfam" id="TIGR01509">
    <property type="entry name" value="HAD-SF-IA-v3"/>
    <property type="match status" value="1"/>
</dbReference>
<dbReference type="PANTHER" id="PTHR12725">
    <property type="entry name" value="HALOACID DEHALOGENASE-LIKE HYDROLASE"/>
    <property type="match status" value="1"/>
</dbReference>
<dbReference type="InterPro" id="IPR023214">
    <property type="entry name" value="HAD_sf"/>
</dbReference>
<reference evidence="2 5" key="3">
    <citation type="submission" date="2019-08" db="EMBL/GenBank/DDBJ databases">
        <authorList>
            <person name="Kuhnert P."/>
        </authorList>
    </citation>
    <scope>NUCLEOTIDE SEQUENCE [LARGE SCALE GENOMIC DNA]</scope>
    <source>
        <strain evidence="2 5">B36.5</strain>
    </source>
</reference>
<reference evidence="4" key="1">
    <citation type="submission" date="2015-01" db="EMBL/GenBank/DDBJ databases">
        <authorList>
            <person name="Manzoor Shahid"/>
            <person name="Zubair Saima"/>
        </authorList>
    </citation>
    <scope>NUCLEOTIDE SEQUENCE [LARGE SCALE GENOMIC DNA]</scope>
    <source>
        <strain evidence="4">V1</strain>
    </source>
</reference>
<evidence type="ECO:0000313" key="2">
    <source>
        <dbReference type="EMBL" id="QEJ96720.1"/>
    </source>
</evidence>
<dbReference type="EMBL" id="CP042817">
    <property type="protein sequence ID" value="QEJ96720.1"/>
    <property type="molecule type" value="Genomic_DNA"/>
</dbReference>
<dbReference type="Pfam" id="PF00702">
    <property type="entry name" value="Hydrolase"/>
    <property type="match status" value="1"/>
</dbReference>
<organism evidence="1 4">
    <name type="scientific">Treponema phagedenis</name>
    <dbReference type="NCBI Taxonomy" id="162"/>
    <lineage>
        <taxon>Bacteria</taxon>
        <taxon>Pseudomonadati</taxon>
        <taxon>Spirochaetota</taxon>
        <taxon>Spirochaetia</taxon>
        <taxon>Spirochaetales</taxon>
        <taxon>Treponemataceae</taxon>
        <taxon>Treponema</taxon>
    </lineage>
</organism>
<protein>
    <submittedName>
        <fullName evidence="2">HAD-IA family hydrolase</fullName>
    </submittedName>
    <submittedName>
        <fullName evidence="1">Putative pyrimidine 5'-nucleotidase</fullName>
    </submittedName>
</protein>
<reference evidence="1" key="2">
    <citation type="submission" date="2015-01" db="EMBL/GenBank/DDBJ databases">
        <authorList>
            <person name="Xiang T."/>
            <person name="Song Y."/>
            <person name="Huang L."/>
            <person name="Wang B."/>
            <person name="Wu P."/>
        </authorList>
    </citation>
    <scope>NUCLEOTIDE SEQUENCE [LARGE SCALE GENOMIC DNA]</scope>
    <source>
        <strain evidence="1">V1</strain>
    </source>
</reference>
<dbReference type="Proteomes" id="UP000323594">
    <property type="component" value="Chromosome"/>
</dbReference>
<proteinExistence type="predicted"/>
<dbReference type="RefSeq" id="WP_024751850.1">
    <property type="nucleotide sequence ID" value="NZ_CDNC01000045.1"/>
</dbReference>
<dbReference type="Proteomes" id="UP000042527">
    <property type="component" value="Unassembled WGS sequence"/>
</dbReference>
<accession>A0A0B7GWD0</accession>
<dbReference type="InterPro" id="IPR036412">
    <property type="entry name" value="HAD-like_sf"/>
</dbReference>
<dbReference type="SFLD" id="SFLDS00003">
    <property type="entry name" value="Haloacid_Dehalogenase"/>
    <property type="match status" value="1"/>
</dbReference>
<keyword evidence="4" id="KW-1185">Reference proteome</keyword>
<dbReference type="GeneID" id="57751885"/>
<evidence type="ECO:0000313" key="1">
    <source>
        <dbReference type="EMBL" id="CEM62818.1"/>
    </source>
</evidence>
<dbReference type="Gene3D" id="3.40.50.1000">
    <property type="entry name" value="HAD superfamily/HAD-like"/>
    <property type="match status" value="1"/>
</dbReference>
<keyword evidence="2" id="KW-0378">Hydrolase</keyword>
<dbReference type="InterPro" id="IPR006439">
    <property type="entry name" value="HAD-SF_hydro_IA"/>
</dbReference>
<dbReference type="SUPFAM" id="SSF56784">
    <property type="entry name" value="HAD-like"/>
    <property type="match status" value="1"/>
</dbReference>
<name>A0A0B7GWD0_TREPH</name>
<dbReference type="EMBL" id="CP042817">
    <property type="protein sequence ID" value="QEJ96880.1"/>
    <property type="molecule type" value="Genomic_DNA"/>
</dbReference>
<evidence type="ECO:0000313" key="3">
    <source>
        <dbReference type="EMBL" id="QEJ96880.1"/>
    </source>
</evidence>
<evidence type="ECO:0000313" key="5">
    <source>
        <dbReference type="Proteomes" id="UP000323594"/>
    </source>
</evidence>
<dbReference type="GO" id="GO:0016787">
    <property type="term" value="F:hydrolase activity"/>
    <property type="evidence" value="ECO:0007669"/>
    <property type="project" value="UniProtKB-KW"/>
</dbReference>
<dbReference type="Gene3D" id="1.10.150.450">
    <property type="match status" value="1"/>
</dbReference>
<gene>
    <name evidence="2" type="ORF">FUT82_00985</name>
    <name evidence="3" type="ORF">FUT82_02040</name>
    <name evidence="1" type="ORF">TPHV1_50078</name>
</gene>